<name>A0A5C4VNB0_9ACTN</name>
<dbReference type="Gene3D" id="3.40.309.10">
    <property type="entry name" value="Aldehyde Dehydrogenase, Chain A, domain 2"/>
    <property type="match status" value="1"/>
</dbReference>
<sequence>MTQAADFLVDVEGVQVDTRHWIGGERVASASTFTDISPIDEQPIAEVAAGTSAEVDAAVAAARAAFPAWAALPVAERSAILRRVAEGIEARVEDLSRVETRDNGSLIRSHRRGVMPRVAMNFRAFADYAEHQLGHPDMEVPGRGHRERVTYDPAGVVAIITPWNAPLMLATWRIGPAMAAGNTIVVKPPEWAPLTASLLADIMHEAGVPAGVFNVVQGTGAEAGAPLTAHPDINRLAFTGSVPTAGVIAKAAAANIVPLSYELGGKSPLLVFEDADLDLAVEIAVEQFDNAGQVCLKAARMYVHSSLAEEFTRRVVEGASKLKQGDPRDEGTDVSALISRRHFEQISGFVERALADGAEPLLGGGPNEELGGLYFRPTILVGAKKDSEIMTEEVFGPVVTISTFETEEEAVTLANDTPFGLAATLVTGDRDRAERVSAALDAGTVWVNCFFVRDLNAPFGGNGKSGIGREGGIWSFDFYTDIKNSVFSPTGWADAATGEGGGTDG</sequence>
<evidence type="ECO:0000256" key="2">
    <source>
        <dbReference type="ARBA" id="ARBA00023002"/>
    </source>
</evidence>
<comment type="caution">
    <text evidence="4">The sequence shown here is derived from an EMBL/GenBank/DDBJ whole genome shotgun (WGS) entry which is preliminary data.</text>
</comment>
<dbReference type="PANTHER" id="PTHR11699">
    <property type="entry name" value="ALDEHYDE DEHYDROGENASE-RELATED"/>
    <property type="match status" value="1"/>
</dbReference>
<feature type="domain" description="Aldehyde dehydrogenase" evidence="3">
    <location>
        <begin position="31"/>
        <end position="484"/>
    </location>
</feature>
<dbReference type="EMBL" id="VDMP01000026">
    <property type="protein sequence ID" value="TNM37388.1"/>
    <property type="molecule type" value="Genomic_DNA"/>
</dbReference>
<dbReference type="FunFam" id="3.40.605.10:FF:000007">
    <property type="entry name" value="NAD/NADP-dependent betaine aldehyde dehydrogenase"/>
    <property type="match status" value="1"/>
</dbReference>
<protein>
    <submittedName>
        <fullName evidence="4">Aldehyde dehydrogenase</fullName>
    </submittedName>
</protein>
<dbReference type="Proteomes" id="UP000313231">
    <property type="component" value="Unassembled WGS sequence"/>
</dbReference>
<dbReference type="SUPFAM" id="SSF53720">
    <property type="entry name" value="ALDH-like"/>
    <property type="match status" value="1"/>
</dbReference>
<dbReference type="InterPro" id="IPR016162">
    <property type="entry name" value="Ald_DH_N"/>
</dbReference>
<dbReference type="FunFam" id="3.40.309.10:FF:000012">
    <property type="entry name" value="Betaine aldehyde dehydrogenase"/>
    <property type="match status" value="1"/>
</dbReference>
<dbReference type="GO" id="GO:0016620">
    <property type="term" value="F:oxidoreductase activity, acting on the aldehyde or oxo group of donors, NAD or NADP as acceptor"/>
    <property type="evidence" value="ECO:0007669"/>
    <property type="project" value="InterPro"/>
</dbReference>
<dbReference type="Gene3D" id="3.40.605.10">
    <property type="entry name" value="Aldehyde Dehydrogenase, Chain A, domain 1"/>
    <property type="match status" value="1"/>
</dbReference>
<evidence type="ECO:0000256" key="1">
    <source>
        <dbReference type="ARBA" id="ARBA00009986"/>
    </source>
</evidence>
<dbReference type="RefSeq" id="WP_139623929.1">
    <property type="nucleotide sequence ID" value="NZ_VDMP01000026.1"/>
</dbReference>
<proteinExistence type="inferred from homology"/>
<dbReference type="InterPro" id="IPR016161">
    <property type="entry name" value="Ald_DH/histidinol_DH"/>
</dbReference>
<keyword evidence="2" id="KW-0560">Oxidoreductase</keyword>
<dbReference type="CDD" id="cd07093">
    <property type="entry name" value="ALDH_F8_HMSADH"/>
    <property type="match status" value="1"/>
</dbReference>
<comment type="similarity">
    <text evidence="1">Belongs to the aldehyde dehydrogenase family.</text>
</comment>
<evidence type="ECO:0000259" key="3">
    <source>
        <dbReference type="Pfam" id="PF00171"/>
    </source>
</evidence>
<dbReference type="InterPro" id="IPR015590">
    <property type="entry name" value="Aldehyde_DH_dom"/>
</dbReference>
<keyword evidence="5" id="KW-1185">Reference proteome</keyword>
<gene>
    <name evidence="4" type="ORF">FHP29_16270</name>
</gene>
<organism evidence="4 5">
    <name type="scientific">Nocardioides albidus</name>
    <dbReference type="NCBI Taxonomy" id="1517589"/>
    <lineage>
        <taxon>Bacteria</taxon>
        <taxon>Bacillati</taxon>
        <taxon>Actinomycetota</taxon>
        <taxon>Actinomycetes</taxon>
        <taxon>Propionibacteriales</taxon>
        <taxon>Nocardioidaceae</taxon>
        <taxon>Nocardioides</taxon>
    </lineage>
</organism>
<evidence type="ECO:0000313" key="4">
    <source>
        <dbReference type="EMBL" id="TNM37388.1"/>
    </source>
</evidence>
<dbReference type="InterPro" id="IPR016163">
    <property type="entry name" value="Ald_DH_C"/>
</dbReference>
<evidence type="ECO:0000313" key="5">
    <source>
        <dbReference type="Proteomes" id="UP000313231"/>
    </source>
</evidence>
<reference evidence="4 5" key="1">
    <citation type="journal article" date="2016" name="Int. J. Syst. Evol. Microbiol.">
        <title>Nocardioides albidus sp. nov., an actinobacterium isolated from garden soil.</title>
        <authorList>
            <person name="Singh H."/>
            <person name="Du J."/>
            <person name="Trinh H."/>
            <person name="Won K."/>
            <person name="Yang J.E."/>
            <person name="Yin C."/>
            <person name="Kook M."/>
            <person name="Yi T.H."/>
        </authorList>
    </citation>
    <scope>NUCLEOTIDE SEQUENCE [LARGE SCALE GENOMIC DNA]</scope>
    <source>
        <strain evidence="4 5">CCTCC AB 2015297</strain>
    </source>
</reference>
<dbReference type="AlphaFoldDB" id="A0A5C4VNB0"/>
<dbReference type="OrthoDB" id="6882680at2"/>
<accession>A0A5C4VNB0</accession>
<dbReference type="Pfam" id="PF00171">
    <property type="entry name" value="Aldedh"/>
    <property type="match status" value="1"/>
</dbReference>